<dbReference type="GO" id="GO:1990281">
    <property type="term" value="C:efflux pump complex"/>
    <property type="evidence" value="ECO:0007669"/>
    <property type="project" value="TreeGrafter"/>
</dbReference>
<dbReference type="PANTHER" id="PTHR30469:SF15">
    <property type="entry name" value="HLYD FAMILY OF SECRETION PROTEINS"/>
    <property type="match status" value="1"/>
</dbReference>
<evidence type="ECO:0000313" key="6">
    <source>
        <dbReference type="EMBL" id="OZI32545.1"/>
    </source>
</evidence>
<accession>A0A261S5S6</accession>
<evidence type="ECO:0000259" key="4">
    <source>
        <dbReference type="Pfam" id="PF25954"/>
    </source>
</evidence>
<dbReference type="PANTHER" id="PTHR30469">
    <property type="entry name" value="MULTIDRUG RESISTANCE PROTEIN MDTA"/>
    <property type="match status" value="1"/>
</dbReference>
<dbReference type="Pfam" id="PF25954">
    <property type="entry name" value="Beta-barrel_RND_2"/>
    <property type="match status" value="1"/>
</dbReference>
<dbReference type="Proteomes" id="UP000216020">
    <property type="component" value="Unassembled WGS sequence"/>
</dbReference>
<dbReference type="SUPFAM" id="SSF111369">
    <property type="entry name" value="HlyD-like secretion proteins"/>
    <property type="match status" value="1"/>
</dbReference>
<dbReference type="Gene3D" id="1.10.287.470">
    <property type="entry name" value="Helix hairpin bin"/>
    <property type="match status" value="1"/>
</dbReference>
<dbReference type="InterPro" id="IPR058647">
    <property type="entry name" value="BSH_CzcB-like"/>
</dbReference>
<reference evidence="7" key="1">
    <citation type="submission" date="2017-05" db="EMBL/GenBank/DDBJ databases">
        <title>Complete and WGS of Bordetella genogroups.</title>
        <authorList>
            <person name="Spilker T."/>
            <person name="Lipuma J."/>
        </authorList>
    </citation>
    <scope>NUCLEOTIDE SEQUENCE [LARGE SCALE GENOMIC DNA]</scope>
    <source>
        <strain evidence="7">AU16122</strain>
    </source>
</reference>
<dbReference type="NCBIfam" id="TIGR01730">
    <property type="entry name" value="RND_mfp"/>
    <property type="match status" value="1"/>
</dbReference>
<feature type="chain" id="PRO_5012898788" evidence="3">
    <location>
        <begin position="39"/>
        <end position="292"/>
    </location>
</feature>
<feature type="domain" description="CzcB-like barrel-sandwich hybrid" evidence="5">
    <location>
        <begin position="93"/>
        <end position="209"/>
    </location>
</feature>
<proteinExistence type="inferred from homology"/>
<comment type="caution">
    <text evidence="6">The sequence shown here is derived from an EMBL/GenBank/DDBJ whole genome shotgun (WGS) entry which is preliminary data.</text>
</comment>
<sequence>MPTDRITSASSGAPRARRVLGPVAAAFLLLASQAPALAQSPPLALPSAQSDLSSDRLSPTALPGGGAGGHDAVSLQTPMACLIEPYMVSELGSPVAGVIEKISVQRGDTVKKGDVVVTLNSRVDEATLNVRRAESAYLARAVQRNSDMYAKKLLPASDYDEISSKSRQAALQVELQQAILAERSIRSPFDGVVAERYAGPGDRVNDNKIVKLAQIDPLLVKVVVPESLYGQIKMEAAAEVTVNGAISDKPLRASVWRIDKVMDAASGTFVVLLKVDNKNNRIPAGIRCSVHF</sequence>
<evidence type="ECO:0000256" key="1">
    <source>
        <dbReference type="ARBA" id="ARBA00009477"/>
    </source>
</evidence>
<dbReference type="OrthoDB" id="9768185at2"/>
<dbReference type="EMBL" id="NEVM01000005">
    <property type="protein sequence ID" value="OZI32545.1"/>
    <property type="molecule type" value="Genomic_DNA"/>
</dbReference>
<dbReference type="InterPro" id="IPR006143">
    <property type="entry name" value="RND_pump_MFP"/>
</dbReference>
<protein>
    <submittedName>
        <fullName evidence="6">Efflux transporter periplasmic adaptor subunit</fullName>
    </submittedName>
</protein>
<evidence type="ECO:0000259" key="5">
    <source>
        <dbReference type="Pfam" id="PF25973"/>
    </source>
</evidence>
<feature type="region of interest" description="Disordered" evidence="2">
    <location>
        <begin position="41"/>
        <end position="70"/>
    </location>
</feature>
<feature type="compositionally biased region" description="Low complexity" evidence="2">
    <location>
        <begin position="41"/>
        <end position="52"/>
    </location>
</feature>
<dbReference type="InterPro" id="IPR058792">
    <property type="entry name" value="Beta-barrel_RND_2"/>
</dbReference>
<dbReference type="AlphaFoldDB" id="A0A261S5S6"/>
<organism evidence="6 7">
    <name type="scientific">Bordetella genomosp. 10</name>
    <dbReference type="NCBI Taxonomy" id="1416804"/>
    <lineage>
        <taxon>Bacteria</taxon>
        <taxon>Pseudomonadati</taxon>
        <taxon>Pseudomonadota</taxon>
        <taxon>Betaproteobacteria</taxon>
        <taxon>Burkholderiales</taxon>
        <taxon>Alcaligenaceae</taxon>
        <taxon>Bordetella</taxon>
    </lineage>
</organism>
<dbReference type="Gene3D" id="2.40.50.100">
    <property type="match status" value="1"/>
</dbReference>
<evidence type="ECO:0000256" key="2">
    <source>
        <dbReference type="SAM" id="MobiDB-lite"/>
    </source>
</evidence>
<dbReference type="GO" id="GO:0015562">
    <property type="term" value="F:efflux transmembrane transporter activity"/>
    <property type="evidence" value="ECO:0007669"/>
    <property type="project" value="TreeGrafter"/>
</dbReference>
<evidence type="ECO:0000256" key="3">
    <source>
        <dbReference type="SAM" id="SignalP"/>
    </source>
</evidence>
<dbReference type="Pfam" id="PF25973">
    <property type="entry name" value="BSH_CzcB"/>
    <property type="match status" value="1"/>
</dbReference>
<keyword evidence="3" id="KW-0732">Signal</keyword>
<feature type="signal peptide" evidence="3">
    <location>
        <begin position="1"/>
        <end position="38"/>
    </location>
</feature>
<feature type="domain" description="CusB-like beta-barrel" evidence="4">
    <location>
        <begin position="220"/>
        <end position="291"/>
    </location>
</feature>
<evidence type="ECO:0000313" key="7">
    <source>
        <dbReference type="Proteomes" id="UP000216020"/>
    </source>
</evidence>
<comment type="similarity">
    <text evidence="1">Belongs to the membrane fusion protein (MFP) (TC 8.A.1) family.</text>
</comment>
<dbReference type="RefSeq" id="WP_094856965.1">
    <property type="nucleotide sequence ID" value="NZ_NEVM01000005.1"/>
</dbReference>
<name>A0A261S5S6_9BORD</name>
<keyword evidence="7" id="KW-1185">Reference proteome</keyword>
<dbReference type="Gene3D" id="2.40.30.170">
    <property type="match status" value="1"/>
</dbReference>
<gene>
    <name evidence="6" type="ORF">CAL29_28640</name>
</gene>